<proteinExistence type="predicted"/>
<gene>
    <name evidence="2" type="ORF">NCTC11801_00078</name>
</gene>
<organism evidence="2 3">
    <name type="scientific">Providencia rettgeri</name>
    <dbReference type="NCBI Taxonomy" id="587"/>
    <lineage>
        <taxon>Bacteria</taxon>
        <taxon>Pseudomonadati</taxon>
        <taxon>Pseudomonadota</taxon>
        <taxon>Gammaproteobacteria</taxon>
        <taxon>Enterobacterales</taxon>
        <taxon>Morganellaceae</taxon>
        <taxon>Providencia</taxon>
    </lineage>
</organism>
<dbReference type="Proteomes" id="UP000254208">
    <property type="component" value="Unassembled WGS sequence"/>
</dbReference>
<protein>
    <recommendedName>
        <fullName evidence="4">Zinc ribbon domain-containing protein</fullName>
    </recommendedName>
</protein>
<reference evidence="2 3" key="1">
    <citation type="submission" date="2018-06" db="EMBL/GenBank/DDBJ databases">
        <authorList>
            <consortium name="Pathogen Informatics"/>
            <person name="Doyle S."/>
        </authorList>
    </citation>
    <scope>NUCLEOTIDE SEQUENCE [LARGE SCALE GENOMIC DNA]</scope>
    <source>
        <strain evidence="2 3">NCTC11801</strain>
    </source>
</reference>
<dbReference type="OrthoDB" id="6466493at2"/>
<dbReference type="GeneID" id="93671256"/>
<accession>A0A379FKI3</accession>
<evidence type="ECO:0000313" key="3">
    <source>
        <dbReference type="Proteomes" id="UP000254208"/>
    </source>
</evidence>
<evidence type="ECO:0000256" key="1">
    <source>
        <dbReference type="SAM" id="MobiDB-lite"/>
    </source>
</evidence>
<evidence type="ECO:0008006" key="4">
    <source>
        <dbReference type="Google" id="ProtNLM"/>
    </source>
</evidence>
<dbReference type="AlphaFoldDB" id="A0A379FKI3"/>
<evidence type="ECO:0000313" key="2">
    <source>
        <dbReference type="EMBL" id="SUC29186.1"/>
    </source>
</evidence>
<dbReference type="RefSeq" id="WP_115166319.1">
    <property type="nucleotide sequence ID" value="NZ_ABEXOC020000005.1"/>
</dbReference>
<name>A0A379FKI3_PRORE</name>
<sequence>MSFFSKLFGLNRGSRYSKHGGSSKHGGYSNQGHSSKHSDHNNGYYNDKQQIEQQYRNVMQCQQCRSIIRYGDKFCSECGLPVRSQ</sequence>
<feature type="region of interest" description="Disordered" evidence="1">
    <location>
        <begin position="11"/>
        <end position="49"/>
    </location>
</feature>
<dbReference type="EMBL" id="UGTZ01000001">
    <property type="protein sequence ID" value="SUC29186.1"/>
    <property type="molecule type" value="Genomic_DNA"/>
</dbReference>